<dbReference type="PROSITE" id="PS51485">
    <property type="entry name" value="PHYTOCYANIN"/>
    <property type="match status" value="1"/>
</dbReference>
<accession>C5XYJ3</accession>
<evidence type="ECO:0000256" key="2">
    <source>
        <dbReference type="SAM" id="SignalP"/>
    </source>
</evidence>
<evidence type="ECO:0000313" key="4">
    <source>
        <dbReference type="EMBL" id="EES04795.1"/>
    </source>
</evidence>
<gene>
    <name evidence="4" type="ORF">SORBI_3004G100300</name>
</gene>
<evidence type="ECO:0000313" key="5">
    <source>
        <dbReference type="Proteomes" id="UP000000768"/>
    </source>
</evidence>
<name>C5XYJ3_SORBI</name>
<dbReference type="Pfam" id="PF02298">
    <property type="entry name" value="Cu_bind_like"/>
    <property type="match status" value="1"/>
</dbReference>
<dbReference type="InterPro" id="IPR039391">
    <property type="entry name" value="Phytocyanin-like"/>
</dbReference>
<dbReference type="SUPFAM" id="SSF49503">
    <property type="entry name" value="Cupredoxins"/>
    <property type="match status" value="1"/>
</dbReference>
<keyword evidence="5" id="KW-1185">Reference proteome</keyword>
<feature type="signal peptide" evidence="2">
    <location>
        <begin position="1"/>
        <end position="33"/>
    </location>
</feature>
<organism evidence="4 5">
    <name type="scientific">Sorghum bicolor</name>
    <name type="common">Sorghum</name>
    <name type="synonym">Sorghum vulgare</name>
    <dbReference type="NCBI Taxonomy" id="4558"/>
    <lineage>
        <taxon>Eukaryota</taxon>
        <taxon>Viridiplantae</taxon>
        <taxon>Streptophyta</taxon>
        <taxon>Embryophyta</taxon>
        <taxon>Tracheophyta</taxon>
        <taxon>Spermatophyta</taxon>
        <taxon>Magnoliopsida</taxon>
        <taxon>Liliopsida</taxon>
        <taxon>Poales</taxon>
        <taxon>Poaceae</taxon>
        <taxon>PACMAD clade</taxon>
        <taxon>Panicoideae</taxon>
        <taxon>Andropogonodae</taxon>
        <taxon>Andropogoneae</taxon>
        <taxon>Sorghinae</taxon>
        <taxon>Sorghum</taxon>
    </lineage>
</organism>
<dbReference type="PANTHER" id="PTHR33021">
    <property type="entry name" value="BLUE COPPER PROTEIN"/>
    <property type="match status" value="1"/>
</dbReference>
<dbReference type="OrthoDB" id="1933543at2759"/>
<dbReference type="Gramene" id="EES04795">
    <property type="protein sequence ID" value="EES04795"/>
    <property type="gene ID" value="SORBI_3004G100300"/>
</dbReference>
<feature type="chain" id="PRO_5002956629" description="Phytocyanin domain-containing protein" evidence="2">
    <location>
        <begin position="34"/>
        <end position="215"/>
    </location>
</feature>
<dbReference type="Gene3D" id="2.60.40.420">
    <property type="entry name" value="Cupredoxins - blue copper proteins"/>
    <property type="match status" value="1"/>
</dbReference>
<dbReference type="OMA" id="DKFGYYH"/>
<reference evidence="5" key="2">
    <citation type="journal article" date="2018" name="Plant J.">
        <title>The Sorghum bicolor reference genome: improved assembly, gene annotations, a transcriptome atlas, and signatures of genome organization.</title>
        <authorList>
            <person name="McCormick R.F."/>
            <person name="Truong S.K."/>
            <person name="Sreedasyam A."/>
            <person name="Jenkins J."/>
            <person name="Shu S."/>
            <person name="Sims D."/>
            <person name="Kennedy M."/>
            <person name="Amirebrahimi M."/>
            <person name="Weers B.D."/>
            <person name="McKinley B."/>
            <person name="Mattison A."/>
            <person name="Morishige D.T."/>
            <person name="Grimwood J."/>
            <person name="Schmutz J."/>
            <person name="Mullet J.E."/>
        </authorList>
    </citation>
    <scope>NUCLEOTIDE SEQUENCE [LARGE SCALE GENOMIC DNA]</scope>
    <source>
        <strain evidence="5">cv. BTx623</strain>
    </source>
</reference>
<keyword evidence="1" id="KW-1133">Transmembrane helix</keyword>
<keyword evidence="1" id="KW-0472">Membrane</keyword>
<feature type="transmembrane region" description="Helical" evidence="1">
    <location>
        <begin position="188"/>
        <end position="214"/>
    </location>
</feature>
<dbReference type="GO" id="GO:0005886">
    <property type="term" value="C:plasma membrane"/>
    <property type="evidence" value="ECO:0000318"/>
    <property type="project" value="GO_Central"/>
</dbReference>
<dbReference type="GO" id="GO:0009055">
    <property type="term" value="F:electron transfer activity"/>
    <property type="evidence" value="ECO:0007669"/>
    <property type="project" value="InterPro"/>
</dbReference>
<feature type="domain" description="Phytocyanin" evidence="3">
    <location>
        <begin position="39"/>
        <end position="145"/>
    </location>
</feature>
<dbReference type="InterPro" id="IPR003245">
    <property type="entry name" value="Phytocyanin_dom"/>
</dbReference>
<dbReference type="eggNOG" id="ENOG502S4F1">
    <property type="taxonomic scope" value="Eukaryota"/>
</dbReference>
<protein>
    <recommendedName>
        <fullName evidence="3">Phytocyanin domain-containing protein</fullName>
    </recommendedName>
</protein>
<dbReference type="InterPro" id="IPR008972">
    <property type="entry name" value="Cupredoxin"/>
</dbReference>
<dbReference type="Proteomes" id="UP000000768">
    <property type="component" value="Chromosome 4"/>
</dbReference>
<dbReference type="HOGENOM" id="CLU_058719_1_3_1"/>
<keyword evidence="2" id="KW-0732">Signal</keyword>
<sequence length="215" mass="22274">MAAATTMTSRRLFALAAAVYVLAVCCLERPAVAAAPQGKQYRVGGEDGWRVPPPPPPENKDRYYDTWASNITFYVGDTLEFVYKNDSVLRVSKAGYYHCNETAADAAPRDGRTVFLLDGPGFAYFASADLAHCAMEERLAVSVLAAGSLPAPAPSPSSSSSSSSSAPGPWSWVLSPSPSPSGEHSAAAALPVVAASSAHAVVLVVAVALLAAGFV</sequence>
<dbReference type="InParanoid" id="C5XYJ3"/>
<proteinExistence type="predicted"/>
<reference evidence="4 5" key="1">
    <citation type="journal article" date="2009" name="Nature">
        <title>The Sorghum bicolor genome and the diversification of grasses.</title>
        <authorList>
            <person name="Paterson A.H."/>
            <person name="Bowers J.E."/>
            <person name="Bruggmann R."/>
            <person name="Dubchak I."/>
            <person name="Grimwood J."/>
            <person name="Gundlach H."/>
            <person name="Haberer G."/>
            <person name="Hellsten U."/>
            <person name="Mitros T."/>
            <person name="Poliakov A."/>
            <person name="Schmutz J."/>
            <person name="Spannagl M."/>
            <person name="Tang H."/>
            <person name="Wang X."/>
            <person name="Wicker T."/>
            <person name="Bharti A.K."/>
            <person name="Chapman J."/>
            <person name="Feltus F.A."/>
            <person name="Gowik U."/>
            <person name="Grigoriev I.V."/>
            <person name="Lyons E."/>
            <person name="Maher C.A."/>
            <person name="Martis M."/>
            <person name="Narechania A."/>
            <person name="Otillar R.P."/>
            <person name="Penning B.W."/>
            <person name="Salamov A.A."/>
            <person name="Wang Y."/>
            <person name="Zhang L."/>
            <person name="Carpita N.C."/>
            <person name="Freeling M."/>
            <person name="Gingle A.R."/>
            <person name="Hash C.T."/>
            <person name="Keller B."/>
            <person name="Klein P."/>
            <person name="Kresovich S."/>
            <person name="McCann M.C."/>
            <person name="Ming R."/>
            <person name="Peterson D.G."/>
            <person name="Mehboob-ur-Rahman"/>
            <person name="Ware D."/>
            <person name="Westhoff P."/>
            <person name="Mayer K.F."/>
            <person name="Messing J."/>
            <person name="Rokhsar D.S."/>
        </authorList>
    </citation>
    <scope>NUCLEOTIDE SEQUENCE [LARGE SCALE GENOMIC DNA]</scope>
    <source>
        <strain evidence="5">cv. BTx623</strain>
    </source>
</reference>
<dbReference type="AlphaFoldDB" id="C5XYJ3"/>
<evidence type="ECO:0000259" key="3">
    <source>
        <dbReference type="PROSITE" id="PS51485"/>
    </source>
</evidence>
<dbReference type="PANTHER" id="PTHR33021:SF234">
    <property type="entry name" value="EARLY NODULIN-LIKE PROTEIN 7"/>
    <property type="match status" value="1"/>
</dbReference>
<keyword evidence="1" id="KW-0812">Transmembrane</keyword>
<evidence type="ECO:0000256" key="1">
    <source>
        <dbReference type="SAM" id="Phobius"/>
    </source>
</evidence>
<dbReference type="STRING" id="4558.C5XYJ3"/>
<dbReference type="KEGG" id="sbi:8073802"/>
<dbReference type="EMBL" id="CM000763">
    <property type="protein sequence ID" value="EES04795.1"/>
    <property type="molecule type" value="Genomic_DNA"/>
</dbReference>